<feature type="domain" description="Integrase catalytic" evidence="3">
    <location>
        <begin position="277"/>
        <end position="443"/>
    </location>
</feature>
<keyword evidence="1" id="KW-0645">Protease</keyword>
<dbReference type="EMBL" id="QGNW01002617">
    <property type="protein sequence ID" value="RVW14506.1"/>
    <property type="molecule type" value="Genomic_DNA"/>
</dbReference>
<dbReference type="GO" id="GO:0003676">
    <property type="term" value="F:nucleic acid binding"/>
    <property type="evidence" value="ECO:0007669"/>
    <property type="project" value="InterPro"/>
</dbReference>
<dbReference type="InterPro" id="IPR043502">
    <property type="entry name" value="DNA/RNA_pol_sf"/>
</dbReference>
<dbReference type="InterPro" id="IPR039537">
    <property type="entry name" value="Retrotran_Ty1/copia-like"/>
</dbReference>
<dbReference type="SUPFAM" id="SSF53098">
    <property type="entry name" value="Ribonuclease H-like"/>
    <property type="match status" value="1"/>
</dbReference>
<dbReference type="GO" id="GO:0006508">
    <property type="term" value="P:proteolysis"/>
    <property type="evidence" value="ECO:0007669"/>
    <property type="project" value="UniProtKB-KW"/>
</dbReference>
<dbReference type="Pfam" id="PF00665">
    <property type="entry name" value="rve"/>
    <property type="match status" value="1"/>
</dbReference>
<sequence>MTLCMTRKTMRNRGFEPWTFRSCLGYQHFVINDNRDQRKKDSKKTSTATVAEIKTEANVAEKASALVAATDHGDKFLNTFTPVINSAWIIDSGVTDHMTFNSRQVSPLRPSSQKIVSTANGNTTPVIGEGSLTLTDTLNLDSVLVVPSLDYNLLSVSQITAALSCIIIFWPEFCVIKDIQTRQMIGCGIKRGKLYYLDLQSKDSNKLQQALMADGSEGEKKKSEIWLWHRRLGHASFGYLKKLFPSLFAKSDISGFRCDICELVKSHRASFPLVLNKSPFPFMVIHYDIWGPSKVPTLSGLRWFVTFIDDCTRMTWLCLMKTKDEVNLLFQNFHKMIETQYNAKVQVLRSDNGGEYQSYDLQKYLEGHGIIYQTTCSNTPQQNGVAERKNRHLLEVVRASLIVAKIPISYWGEAITSAAYLINRVPSSSINFQTPLQALTNAVVAPTVPNLPPRVFGCVAFVYLHKHQRTKLTSHALQCVFVGYALHKKGYRCYHPPTRQMYITMDVTLDYDYHISEEDESRQSELVNQEAGELDMSGQQFGSEDVFTEIPNQTSSVEGVLNLEPDPFMKRLPHRYNRAIPNSVQEALADPRWKTTMNEEMKSLQKNETWELVECPPGNDPEERKALQNYLFREFEMKDLDLAYALSVVSQYMHNPGEQHMNAVMRILRYLKNALGKRILLAKNVDHQSIEVYTDANWAGAMDDRRFTFGYFTFVGGNLVTWKSKKQNIVAGSSAEAEFRGMVLGLCEALWLRLLLQDLGYLSKQPIRLFCDNKAACDIAHNPVQHDRTKHVEVDRFFIKEKLDDKIVELPKIPSQDQLVDILTKAISSQVFSKFLDKLGMCDIYAPT</sequence>
<accession>A0A438BU58</accession>
<keyword evidence="2" id="KW-0378">Hydrolase</keyword>
<dbReference type="InterPro" id="IPR025724">
    <property type="entry name" value="GAG-pre-integrase_dom"/>
</dbReference>
<proteinExistence type="predicted"/>
<evidence type="ECO:0000313" key="4">
    <source>
        <dbReference type="EMBL" id="RVW14506.1"/>
    </source>
</evidence>
<keyword evidence="2" id="KW-0064">Aspartyl protease</keyword>
<dbReference type="InterPro" id="IPR012337">
    <property type="entry name" value="RNaseH-like_sf"/>
</dbReference>
<dbReference type="GO" id="GO:0015074">
    <property type="term" value="P:DNA integration"/>
    <property type="evidence" value="ECO:0007669"/>
    <property type="project" value="InterPro"/>
</dbReference>
<dbReference type="Gene3D" id="3.30.420.10">
    <property type="entry name" value="Ribonuclease H-like superfamily/Ribonuclease H"/>
    <property type="match status" value="1"/>
</dbReference>
<dbReference type="GO" id="GO:0004190">
    <property type="term" value="F:aspartic-type endopeptidase activity"/>
    <property type="evidence" value="ECO:0007669"/>
    <property type="project" value="UniProtKB-KW"/>
</dbReference>
<name>A0A438BU58_VITVI</name>
<dbReference type="Pfam" id="PF13976">
    <property type="entry name" value="gag_pre-integrs"/>
    <property type="match status" value="1"/>
</dbReference>
<evidence type="ECO:0000256" key="1">
    <source>
        <dbReference type="ARBA" id="ARBA00022670"/>
    </source>
</evidence>
<evidence type="ECO:0000256" key="2">
    <source>
        <dbReference type="ARBA" id="ARBA00022750"/>
    </source>
</evidence>
<dbReference type="Pfam" id="PF22936">
    <property type="entry name" value="Pol_BBD"/>
    <property type="match status" value="1"/>
</dbReference>
<dbReference type="InterPro" id="IPR054722">
    <property type="entry name" value="PolX-like_BBD"/>
</dbReference>
<dbReference type="CDD" id="cd09272">
    <property type="entry name" value="RNase_HI_RT_Ty1"/>
    <property type="match status" value="1"/>
</dbReference>
<dbReference type="InterPro" id="IPR001584">
    <property type="entry name" value="Integrase_cat-core"/>
</dbReference>
<dbReference type="PANTHER" id="PTHR42648:SF22">
    <property type="entry name" value="REVERSE TRANSCRIPTASE TY1_COPIA-TYPE DOMAIN-CONTAINING PROTEIN"/>
    <property type="match status" value="1"/>
</dbReference>
<comment type="caution">
    <text evidence="4">The sequence shown here is derived from an EMBL/GenBank/DDBJ whole genome shotgun (WGS) entry which is preliminary data.</text>
</comment>
<organism evidence="4 5">
    <name type="scientific">Vitis vinifera</name>
    <name type="common">Grape</name>
    <dbReference type="NCBI Taxonomy" id="29760"/>
    <lineage>
        <taxon>Eukaryota</taxon>
        <taxon>Viridiplantae</taxon>
        <taxon>Streptophyta</taxon>
        <taxon>Embryophyta</taxon>
        <taxon>Tracheophyta</taxon>
        <taxon>Spermatophyta</taxon>
        <taxon>Magnoliopsida</taxon>
        <taxon>eudicotyledons</taxon>
        <taxon>Gunneridae</taxon>
        <taxon>Pentapetalae</taxon>
        <taxon>rosids</taxon>
        <taxon>Vitales</taxon>
        <taxon>Vitaceae</taxon>
        <taxon>Viteae</taxon>
        <taxon>Vitis</taxon>
    </lineage>
</organism>
<evidence type="ECO:0000259" key="3">
    <source>
        <dbReference type="PROSITE" id="PS50994"/>
    </source>
</evidence>
<dbReference type="PANTHER" id="PTHR42648">
    <property type="entry name" value="TRANSPOSASE, PUTATIVE-RELATED"/>
    <property type="match status" value="1"/>
</dbReference>
<dbReference type="InterPro" id="IPR036397">
    <property type="entry name" value="RNaseH_sf"/>
</dbReference>
<evidence type="ECO:0000313" key="5">
    <source>
        <dbReference type="Proteomes" id="UP000288805"/>
    </source>
</evidence>
<protein>
    <submittedName>
        <fullName evidence="4">Retrovirus-related Pol polyprotein from transposon TNT 1-94</fullName>
    </submittedName>
</protein>
<gene>
    <name evidence="4" type="primary">POLX_1835</name>
    <name evidence="4" type="ORF">CK203_077223</name>
</gene>
<dbReference type="Pfam" id="PF25597">
    <property type="entry name" value="SH3_retrovirus"/>
    <property type="match status" value="1"/>
</dbReference>
<reference evidence="4 5" key="1">
    <citation type="journal article" date="2018" name="PLoS Genet.">
        <title>Population sequencing reveals clonal diversity and ancestral inbreeding in the grapevine cultivar Chardonnay.</title>
        <authorList>
            <person name="Roach M.J."/>
            <person name="Johnson D.L."/>
            <person name="Bohlmann J."/>
            <person name="van Vuuren H.J."/>
            <person name="Jones S.J."/>
            <person name="Pretorius I.S."/>
            <person name="Schmidt S.A."/>
            <person name="Borneman A.R."/>
        </authorList>
    </citation>
    <scope>NUCLEOTIDE SEQUENCE [LARGE SCALE GENOMIC DNA]</scope>
    <source>
        <strain evidence="5">cv. Chardonnay</strain>
        <tissue evidence="4">Leaf</tissue>
    </source>
</reference>
<dbReference type="AlphaFoldDB" id="A0A438BU58"/>
<dbReference type="Proteomes" id="UP000288805">
    <property type="component" value="Unassembled WGS sequence"/>
</dbReference>
<dbReference type="SUPFAM" id="SSF56672">
    <property type="entry name" value="DNA/RNA polymerases"/>
    <property type="match status" value="1"/>
</dbReference>
<dbReference type="PROSITE" id="PS50994">
    <property type="entry name" value="INTEGRASE"/>
    <property type="match status" value="1"/>
</dbReference>
<dbReference type="InterPro" id="IPR057670">
    <property type="entry name" value="SH3_retrovirus"/>
</dbReference>